<reference evidence="1" key="1">
    <citation type="submission" date="2014-11" db="EMBL/GenBank/DDBJ databases">
        <authorList>
            <person name="Amaro Gonzalez C."/>
        </authorList>
    </citation>
    <scope>NUCLEOTIDE SEQUENCE</scope>
</reference>
<evidence type="ECO:0000313" key="1">
    <source>
        <dbReference type="EMBL" id="JAH54424.1"/>
    </source>
</evidence>
<accession>A0A0E9TL71</accession>
<dbReference type="AlphaFoldDB" id="A0A0E9TL71"/>
<sequence length="36" mass="4315">MKIRLTFNFETCLQREIHAHQIAYLIKMIEAPDNLL</sequence>
<dbReference type="EMBL" id="GBXM01054153">
    <property type="protein sequence ID" value="JAH54424.1"/>
    <property type="molecule type" value="Transcribed_RNA"/>
</dbReference>
<protein>
    <submittedName>
        <fullName evidence="1">Uncharacterized protein</fullName>
    </submittedName>
</protein>
<proteinExistence type="predicted"/>
<reference evidence="1" key="2">
    <citation type="journal article" date="2015" name="Fish Shellfish Immunol.">
        <title>Early steps in the European eel (Anguilla anguilla)-Vibrio vulnificus interaction in the gills: Role of the RtxA13 toxin.</title>
        <authorList>
            <person name="Callol A."/>
            <person name="Pajuelo D."/>
            <person name="Ebbesson L."/>
            <person name="Teles M."/>
            <person name="MacKenzie S."/>
            <person name="Amaro C."/>
        </authorList>
    </citation>
    <scope>NUCLEOTIDE SEQUENCE</scope>
</reference>
<name>A0A0E9TL71_ANGAN</name>
<organism evidence="1">
    <name type="scientific">Anguilla anguilla</name>
    <name type="common">European freshwater eel</name>
    <name type="synonym">Muraena anguilla</name>
    <dbReference type="NCBI Taxonomy" id="7936"/>
    <lineage>
        <taxon>Eukaryota</taxon>
        <taxon>Metazoa</taxon>
        <taxon>Chordata</taxon>
        <taxon>Craniata</taxon>
        <taxon>Vertebrata</taxon>
        <taxon>Euteleostomi</taxon>
        <taxon>Actinopterygii</taxon>
        <taxon>Neopterygii</taxon>
        <taxon>Teleostei</taxon>
        <taxon>Anguilliformes</taxon>
        <taxon>Anguillidae</taxon>
        <taxon>Anguilla</taxon>
    </lineage>
</organism>